<keyword evidence="1" id="KW-0472">Membrane</keyword>
<evidence type="ECO:0000256" key="1">
    <source>
        <dbReference type="SAM" id="Phobius"/>
    </source>
</evidence>
<organism evidence="2 3">
    <name type="scientific">Branchiostoma lanceolatum</name>
    <name type="common">Common lancelet</name>
    <name type="synonym">Amphioxus lanceolatum</name>
    <dbReference type="NCBI Taxonomy" id="7740"/>
    <lineage>
        <taxon>Eukaryota</taxon>
        <taxon>Metazoa</taxon>
        <taxon>Chordata</taxon>
        <taxon>Cephalochordata</taxon>
        <taxon>Leptocardii</taxon>
        <taxon>Amphioxiformes</taxon>
        <taxon>Branchiostomatidae</taxon>
        <taxon>Branchiostoma</taxon>
    </lineage>
</organism>
<sequence>MTNCNDSIVKKQNQILVVVVTVVFSGVAILVWAFSVLFYLTCKHGCCFCCENQVADLSTAASAQHHLDDPVWWEKRRIAFDIFRFLATLLVAMYFFPIPSVHLNISAKVAITPLVVLDLSFFIAFLVWQRNEKFIKPLKYYVAFYVVTTGFPIGFIVKFVVASHYDDPANVPLFALFLPHGILFYIIPLIALVFFMKNICQDEDGDCDCQCSCSCFWSFWGMLILLAAWVLSMVEITYYVWPKSLPYITYMEYLAPCTLSQALAPLWLLLLCSLVVTHSYFFSSIKKGGNAKSAALHLMPDLLHLYGMCCTAVILTFYYDQQLEPVPGIDQYMKPFWPLLLADLLGITGVLLRFCSHYCSTPIRPDAPVAAVPIRQLKGIAGPPPYHLEPLPSSSHMTAAPTVSTYTKLPPIGQGQRLDQMHLVGEGDAQALGTSAARTSVTTKGPVCDYQLACLRFKNSLGIGESYFSHEQDKCFCETCHKARGDDDYYTRGEPKKKYAMPVGWTRFGLSLNPTFKDSELNVFDNWHRAYHGTDSGVVKKILQNSSQLLMAGDVALGGRKLGEREGHFNPDRKPEGFDTTQLFVTPSIVYAGLDAYASPKKFEADGKKYNARVAFQLCIRPDSYKVGPETVGARGKGITIDPLFKNEELEWSTKERGGTALYGLLVKLEPFVEGSDDADVDELRAELRLIEMLFLLGALGILDDDDSDDE</sequence>
<feature type="transmembrane region" description="Helical" evidence="1">
    <location>
        <begin position="216"/>
        <end position="241"/>
    </location>
</feature>
<protein>
    <submittedName>
        <fullName evidence="2">NEURL4 protein</fullName>
    </submittedName>
</protein>
<feature type="transmembrane region" description="Helical" evidence="1">
    <location>
        <begin position="109"/>
        <end position="128"/>
    </location>
</feature>
<accession>A0A8J9ZB09</accession>
<dbReference type="AlphaFoldDB" id="A0A8J9ZB09"/>
<feature type="transmembrane region" description="Helical" evidence="1">
    <location>
        <begin position="173"/>
        <end position="195"/>
    </location>
</feature>
<evidence type="ECO:0000313" key="2">
    <source>
        <dbReference type="EMBL" id="CAH1249981.1"/>
    </source>
</evidence>
<feature type="transmembrane region" description="Helical" evidence="1">
    <location>
        <begin position="82"/>
        <end position="103"/>
    </location>
</feature>
<dbReference type="Proteomes" id="UP000838412">
    <property type="component" value="Chromosome 18"/>
</dbReference>
<keyword evidence="1" id="KW-0812">Transmembrane</keyword>
<feature type="transmembrane region" description="Helical" evidence="1">
    <location>
        <begin position="15"/>
        <end position="40"/>
    </location>
</feature>
<dbReference type="EMBL" id="OV696703">
    <property type="protein sequence ID" value="CAH1249981.1"/>
    <property type="molecule type" value="Genomic_DNA"/>
</dbReference>
<name>A0A8J9ZB09_BRALA</name>
<evidence type="ECO:0000313" key="3">
    <source>
        <dbReference type="Proteomes" id="UP000838412"/>
    </source>
</evidence>
<reference evidence="2" key="1">
    <citation type="submission" date="2022-01" db="EMBL/GenBank/DDBJ databases">
        <authorList>
            <person name="Braso-Vives M."/>
        </authorList>
    </citation>
    <scope>NUCLEOTIDE SEQUENCE</scope>
</reference>
<feature type="transmembrane region" description="Helical" evidence="1">
    <location>
        <begin position="140"/>
        <end position="161"/>
    </location>
</feature>
<proteinExistence type="predicted"/>
<keyword evidence="1" id="KW-1133">Transmembrane helix</keyword>
<dbReference type="OrthoDB" id="49113at2759"/>
<gene>
    <name evidence="2" type="primary">NEURL4</name>
    <name evidence="2" type="ORF">BLAG_LOCUS10891</name>
</gene>
<feature type="transmembrane region" description="Helical" evidence="1">
    <location>
        <begin position="302"/>
        <end position="319"/>
    </location>
</feature>
<keyword evidence="3" id="KW-1185">Reference proteome</keyword>
<feature type="transmembrane region" description="Helical" evidence="1">
    <location>
        <begin position="261"/>
        <end position="281"/>
    </location>
</feature>